<organism evidence="5 6">
    <name type="scientific">Microctonus hyperodae</name>
    <name type="common">Parasitoid wasp</name>
    <dbReference type="NCBI Taxonomy" id="165561"/>
    <lineage>
        <taxon>Eukaryota</taxon>
        <taxon>Metazoa</taxon>
        <taxon>Ecdysozoa</taxon>
        <taxon>Arthropoda</taxon>
        <taxon>Hexapoda</taxon>
        <taxon>Insecta</taxon>
        <taxon>Pterygota</taxon>
        <taxon>Neoptera</taxon>
        <taxon>Endopterygota</taxon>
        <taxon>Hymenoptera</taxon>
        <taxon>Apocrita</taxon>
        <taxon>Ichneumonoidea</taxon>
        <taxon>Braconidae</taxon>
        <taxon>Euphorinae</taxon>
        <taxon>Microctonus</taxon>
    </lineage>
</organism>
<dbReference type="InterPro" id="IPR007205">
    <property type="entry name" value="Protein_HGH1_N"/>
</dbReference>
<dbReference type="Gene3D" id="1.25.10.10">
    <property type="entry name" value="Leucine-rich Repeat Variant"/>
    <property type="match status" value="1"/>
</dbReference>
<feature type="domain" description="Protein HGH1 N-terminal" evidence="3">
    <location>
        <begin position="111"/>
        <end position="283"/>
    </location>
</feature>
<dbReference type="Pfam" id="PF04063">
    <property type="entry name" value="DUF383"/>
    <property type="match status" value="1"/>
</dbReference>
<dbReference type="InterPro" id="IPR016024">
    <property type="entry name" value="ARM-type_fold"/>
</dbReference>
<dbReference type="SUPFAM" id="SSF48371">
    <property type="entry name" value="ARM repeat"/>
    <property type="match status" value="1"/>
</dbReference>
<evidence type="ECO:0000256" key="2">
    <source>
        <dbReference type="ARBA" id="ARBA00014076"/>
    </source>
</evidence>
<feature type="domain" description="Protein HGH1 C-terminal" evidence="4">
    <location>
        <begin position="289"/>
        <end position="342"/>
    </location>
</feature>
<dbReference type="EMBL" id="JAQQBR010001832">
    <property type="protein sequence ID" value="KAK0167625.1"/>
    <property type="molecule type" value="Genomic_DNA"/>
</dbReference>
<accession>A0AA39FDM2</accession>
<evidence type="ECO:0000259" key="3">
    <source>
        <dbReference type="Pfam" id="PF04063"/>
    </source>
</evidence>
<dbReference type="PANTHER" id="PTHR13387">
    <property type="entry name" value="PROTEIN HGH1 HOMOLOG"/>
    <property type="match status" value="1"/>
</dbReference>
<name>A0AA39FDM2_MICHY</name>
<comment type="similarity">
    <text evidence="1">Belongs to the HGH1 family.</text>
</comment>
<dbReference type="AlphaFoldDB" id="A0AA39FDM2"/>
<evidence type="ECO:0000313" key="5">
    <source>
        <dbReference type="EMBL" id="KAK0167625.1"/>
    </source>
</evidence>
<dbReference type="Pfam" id="PF04064">
    <property type="entry name" value="DUF384"/>
    <property type="match status" value="1"/>
</dbReference>
<dbReference type="InterPro" id="IPR011989">
    <property type="entry name" value="ARM-like"/>
</dbReference>
<gene>
    <name evidence="5" type="ORF">PV327_004997</name>
</gene>
<sequence length="371" mass="42186">MDDIKEIIEFLKVDSRLDFKAYALQIILSLTGTAEGREHLLGYPEILRQLIILSQVDASCITVAKDAALALINISGDEIGAKALVLISETSKISATERPNDNLIHVCFSSILDKESSLADPYCMILSNLTRPAVLVDRIVTLTEKANYNWNQIVHAFAYANTYNTKGANLHYLGPVLSNLSQSLIVRKLLTDKTHPIIHKLLPFTEYKESLVRRGGIVGTLKNCCFDIENHQWLLSEQVDILPHILLPLAGPEEFDDEDNEKLPVDLQYLSETKERESDPDIRIMLLEALCQLCATKVARQILRSKNTYLILREYHKWETEKMALLACENVIDILIRTEEEIGLDNLKLIEVPAHYNEKFHKIDQEFLKNH</sequence>
<evidence type="ECO:0000259" key="4">
    <source>
        <dbReference type="Pfam" id="PF04064"/>
    </source>
</evidence>
<reference evidence="5" key="1">
    <citation type="journal article" date="2023" name="bioRxiv">
        <title>Scaffold-level genome assemblies of two parasitoid biocontrol wasps reveal the parthenogenesis mechanism and an associated novel virus.</title>
        <authorList>
            <person name="Inwood S."/>
            <person name="Skelly J."/>
            <person name="Guhlin J."/>
            <person name="Harrop T."/>
            <person name="Goldson S."/>
            <person name="Dearden P."/>
        </authorList>
    </citation>
    <scope>NUCLEOTIDE SEQUENCE</scope>
    <source>
        <strain evidence="5">Lincoln</strain>
        <tissue evidence="5">Whole body</tissue>
    </source>
</reference>
<reference evidence="5" key="2">
    <citation type="submission" date="2023-03" db="EMBL/GenBank/DDBJ databases">
        <authorList>
            <person name="Inwood S.N."/>
            <person name="Skelly J.G."/>
            <person name="Guhlin J."/>
            <person name="Harrop T.W.R."/>
            <person name="Goldson S.G."/>
            <person name="Dearden P.K."/>
        </authorList>
    </citation>
    <scope>NUCLEOTIDE SEQUENCE</scope>
    <source>
        <strain evidence="5">Lincoln</strain>
        <tissue evidence="5">Whole body</tissue>
    </source>
</reference>
<dbReference type="InterPro" id="IPR007206">
    <property type="entry name" value="Protein_HGH1_C"/>
</dbReference>
<dbReference type="InterPro" id="IPR039717">
    <property type="entry name" value="Hgh1"/>
</dbReference>
<protein>
    <recommendedName>
        <fullName evidence="2">Protein HGH1 homolog</fullName>
    </recommendedName>
</protein>
<evidence type="ECO:0000256" key="1">
    <source>
        <dbReference type="ARBA" id="ARBA00006712"/>
    </source>
</evidence>
<keyword evidence="6" id="KW-1185">Reference proteome</keyword>
<proteinExistence type="inferred from homology"/>
<evidence type="ECO:0000313" key="6">
    <source>
        <dbReference type="Proteomes" id="UP001168972"/>
    </source>
</evidence>
<dbReference type="Proteomes" id="UP001168972">
    <property type="component" value="Unassembled WGS sequence"/>
</dbReference>
<dbReference type="PANTHER" id="PTHR13387:SF9">
    <property type="entry name" value="PROTEIN HGH1 HOMOLOG"/>
    <property type="match status" value="1"/>
</dbReference>
<comment type="caution">
    <text evidence="5">The sequence shown here is derived from an EMBL/GenBank/DDBJ whole genome shotgun (WGS) entry which is preliminary data.</text>
</comment>